<proteinExistence type="predicted"/>
<dbReference type="EMBL" id="CAJOBZ010000031">
    <property type="protein sequence ID" value="CAF4889458.1"/>
    <property type="molecule type" value="Genomic_DNA"/>
</dbReference>
<protein>
    <submittedName>
        <fullName evidence="2">Uncharacterized protein</fullName>
    </submittedName>
</protein>
<name>A0A821UG97_9NEOP</name>
<feature type="region of interest" description="Disordered" evidence="1">
    <location>
        <begin position="20"/>
        <end position="60"/>
    </location>
</feature>
<reference evidence="2" key="1">
    <citation type="submission" date="2021-02" db="EMBL/GenBank/DDBJ databases">
        <authorList>
            <person name="Steward A R."/>
        </authorList>
    </citation>
    <scope>NUCLEOTIDE SEQUENCE</scope>
</reference>
<evidence type="ECO:0000256" key="1">
    <source>
        <dbReference type="SAM" id="MobiDB-lite"/>
    </source>
</evidence>
<sequence length="99" mass="10836">MAGRKDTLRGLSSFKSRGHQLVALVPPENAPSGIDSGSEPENEEEIAVHRTEELSSSPCPSIDSYIQNMNILDSSENDAHDNVSIDSDETLIVILSWRQ</sequence>
<gene>
    <name evidence="2" type="ORF">PMACD_LOCUS10325</name>
</gene>
<evidence type="ECO:0000313" key="3">
    <source>
        <dbReference type="Proteomes" id="UP000663880"/>
    </source>
</evidence>
<accession>A0A821UG97</accession>
<evidence type="ECO:0000313" key="2">
    <source>
        <dbReference type="EMBL" id="CAF4889458.1"/>
    </source>
</evidence>
<dbReference type="OrthoDB" id="123207at2759"/>
<dbReference type="AlphaFoldDB" id="A0A821UG97"/>
<keyword evidence="3" id="KW-1185">Reference proteome</keyword>
<comment type="caution">
    <text evidence="2">The sequence shown here is derived from an EMBL/GenBank/DDBJ whole genome shotgun (WGS) entry which is preliminary data.</text>
</comment>
<dbReference type="Proteomes" id="UP000663880">
    <property type="component" value="Unassembled WGS sequence"/>
</dbReference>
<organism evidence="2 3">
    <name type="scientific">Pieris macdunnoughi</name>
    <dbReference type="NCBI Taxonomy" id="345717"/>
    <lineage>
        <taxon>Eukaryota</taxon>
        <taxon>Metazoa</taxon>
        <taxon>Ecdysozoa</taxon>
        <taxon>Arthropoda</taxon>
        <taxon>Hexapoda</taxon>
        <taxon>Insecta</taxon>
        <taxon>Pterygota</taxon>
        <taxon>Neoptera</taxon>
        <taxon>Endopterygota</taxon>
        <taxon>Lepidoptera</taxon>
        <taxon>Glossata</taxon>
        <taxon>Ditrysia</taxon>
        <taxon>Papilionoidea</taxon>
        <taxon>Pieridae</taxon>
        <taxon>Pierinae</taxon>
        <taxon>Pieris</taxon>
    </lineage>
</organism>